<evidence type="ECO:0000313" key="4">
    <source>
        <dbReference type="EMBL" id="MBB5690260.1"/>
    </source>
</evidence>
<dbReference type="InterPro" id="IPR005183">
    <property type="entry name" value="DUF305_CopM-like"/>
</dbReference>
<feature type="chain" id="PRO_5032432142" evidence="2">
    <location>
        <begin position="20"/>
        <end position="120"/>
    </location>
</feature>
<dbReference type="RefSeq" id="WP_184484868.1">
    <property type="nucleotide sequence ID" value="NZ_JAAEDJ010000119.1"/>
</dbReference>
<name>A0A840XTG5_9PROT</name>
<keyword evidence="2" id="KW-0732">Signal</keyword>
<reference evidence="4 5" key="1">
    <citation type="submission" date="2020-08" db="EMBL/GenBank/DDBJ databases">
        <title>Genomic Encyclopedia of Type Strains, Phase IV (KMG-IV): sequencing the most valuable type-strain genomes for metagenomic binning, comparative biology and taxonomic classification.</title>
        <authorList>
            <person name="Goeker M."/>
        </authorList>
    </citation>
    <scope>NUCLEOTIDE SEQUENCE [LARGE SCALE GENOMIC DNA]</scope>
    <source>
        <strain evidence="4 5">DSM 25895</strain>
    </source>
</reference>
<sequence length="120" mass="13013">MTRLALALAAALIALPAAAQRPHHGGHGAAPAAQEPASTREFRAANERMHRDMNIRFTGNADRDFAAGMIPHHQGAIDMARVVLRHGSDPEIRALAESIIRAQEAEIAQLRAFLARTQPR</sequence>
<evidence type="ECO:0000256" key="2">
    <source>
        <dbReference type="SAM" id="SignalP"/>
    </source>
</evidence>
<dbReference type="Gene3D" id="1.20.1260.10">
    <property type="match status" value="1"/>
</dbReference>
<gene>
    <name evidence="4" type="ORF">FHS88_002393</name>
</gene>
<feature type="region of interest" description="Disordered" evidence="1">
    <location>
        <begin position="21"/>
        <end position="44"/>
    </location>
</feature>
<dbReference type="PANTHER" id="PTHR36933:SF1">
    <property type="entry name" value="SLL0788 PROTEIN"/>
    <property type="match status" value="1"/>
</dbReference>
<accession>A0A840XTG5</accession>
<evidence type="ECO:0000256" key="1">
    <source>
        <dbReference type="SAM" id="MobiDB-lite"/>
    </source>
</evidence>
<comment type="caution">
    <text evidence="4">The sequence shown here is derived from an EMBL/GenBank/DDBJ whole genome shotgun (WGS) entry which is preliminary data.</text>
</comment>
<evidence type="ECO:0000259" key="3">
    <source>
        <dbReference type="Pfam" id="PF03713"/>
    </source>
</evidence>
<dbReference type="AlphaFoldDB" id="A0A840XTG5"/>
<keyword evidence="5" id="KW-1185">Reference proteome</keyword>
<organism evidence="4 5">
    <name type="scientific">Neoroseomonas alkaliterrae</name>
    <dbReference type="NCBI Taxonomy" id="1452450"/>
    <lineage>
        <taxon>Bacteria</taxon>
        <taxon>Pseudomonadati</taxon>
        <taxon>Pseudomonadota</taxon>
        <taxon>Alphaproteobacteria</taxon>
        <taxon>Acetobacterales</taxon>
        <taxon>Acetobacteraceae</taxon>
        <taxon>Neoroseomonas</taxon>
    </lineage>
</organism>
<dbReference type="Pfam" id="PF03713">
    <property type="entry name" value="DUF305"/>
    <property type="match status" value="1"/>
</dbReference>
<dbReference type="Proteomes" id="UP000562254">
    <property type="component" value="Unassembled WGS sequence"/>
</dbReference>
<evidence type="ECO:0000313" key="5">
    <source>
        <dbReference type="Proteomes" id="UP000562254"/>
    </source>
</evidence>
<proteinExistence type="predicted"/>
<dbReference type="PANTHER" id="PTHR36933">
    <property type="entry name" value="SLL0788 PROTEIN"/>
    <property type="match status" value="1"/>
</dbReference>
<protein>
    <submittedName>
        <fullName evidence="4">Uncharacterized protein (DUF305 family)</fullName>
    </submittedName>
</protein>
<dbReference type="InterPro" id="IPR012347">
    <property type="entry name" value="Ferritin-like"/>
</dbReference>
<dbReference type="EMBL" id="JACIJE010000006">
    <property type="protein sequence ID" value="MBB5690260.1"/>
    <property type="molecule type" value="Genomic_DNA"/>
</dbReference>
<feature type="domain" description="DUF305" evidence="3">
    <location>
        <begin position="25"/>
        <end position="114"/>
    </location>
</feature>
<feature type="signal peptide" evidence="2">
    <location>
        <begin position="1"/>
        <end position="19"/>
    </location>
</feature>